<feature type="domain" description="ABC transporter" evidence="3">
    <location>
        <begin position="4"/>
        <end position="178"/>
    </location>
</feature>
<dbReference type="EC" id="3.6.3.-" evidence="4"/>
<dbReference type="CDD" id="cd03255">
    <property type="entry name" value="ABC_MJ0796_LolCDE_FtsE"/>
    <property type="match status" value="1"/>
</dbReference>
<dbReference type="GO" id="GO:0016787">
    <property type="term" value="F:hydrolase activity"/>
    <property type="evidence" value="ECO:0007669"/>
    <property type="project" value="UniProtKB-KW"/>
</dbReference>
<keyword evidence="2" id="KW-0813">Transport</keyword>
<dbReference type="GO" id="GO:0005524">
    <property type="term" value="F:ATP binding"/>
    <property type="evidence" value="ECO:0007669"/>
    <property type="project" value="UniProtKB-KW"/>
</dbReference>
<sequence>MLKLKLENIKKTYKSSEVVTALKGISIGFRENELVSILGPSGCGKPTLLNIIDGLDHYDSRDLIINGLSTKKFKNSNWDAYRNHSIGFVFQSYNLIGHQTVLQNVEIAMTLSGVDAFERKRRAKHALTEVGLADHLNKKPNQLSGGQMQRVAIARALVNDPDEHFKGNIKNTPCHHGYP</sequence>
<evidence type="ECO:0000259" key="3">
    <source>
        <dbReference type="PROSITE" id="PS50893"/>
    </source>
</evidence>
<keyword evidence="4" id="KW-0378">Hydrolase</keyword>
<protein>
    <submittedName>
        <fullName evidence="4">Lipoprotein-releasing system ATP-binding protein LolD</fullName>
        <ecNumber evidence="4">3.6.3.-</ecNumber>
    </submittedName>
</protein>
<dbReference type="InterPro" id="IPR027417">
    <property type="entry name" value="P-loop_NTPase"/>
</dbReference>
<evidence type="ECO:0000256" key="1">
    <source>
        <dbReference type="ARBA" id="ARBA00005417"/>
    </source>
</evidence>
<dbReference type="RefSeq" id="WP_249861977.1">
    <property type="nucleotide sequence ID" value="NZ_CP027059.1"/>
</dbReference>
<dbReference type="Gene3D" id="3.40.50.300">
    <property type="entry name" value="P-loop containing nucleotide triphosphate hydrolases"/>
    <property type="match status" value="1"/>
</dbReference>
<dbReference type="Pfam" id="PF00005">
    <property type="entry name" value="ABC_tran"/>
    <property type="match status" value="1"/>
</dbReference>
<dbReference type="SUPFAM" id="SSF52540">
    <property type="entry name" value="P-loop containing nucleoside triphosphate hydrolases"/>
    <property type="match status" value="1"/>
</dbReference>
<keyword evidence="4" id="KW-0449">Lipoprotein</keyword>
<dbReference type="PROSITE" id="PS00211">
    <property type="entry name" value="ABC_TRANSPORTER_1"/>
    <property type="match status" value="1"/>
</dbReference>
<dbReference type="PANTHER" id="PTHR42798:SF6">
    <property type="entry name" value="CELL DIVISION ATP-BINDING PROTEIN FTSE"/>
    <property type="match status" value="1"/>
</dbReference>
<evidence type="ECO:0000313" key="4">
    <source>
        <dbReference type="EMBL" id="UQZ86441.1"/>
    </source>
</evidence>
<dbReference type="InterPro" id="IPR003439">
    <property type="entry name" value="ABC_transporter-like_ATP-bd"/>
</dbReference>
<keyword evidence="5" id="KW-1185">Reference proteome</keyword>
<dbReference type="InterPro" id="IPR017911">
    <property type="entry name" value="MacB-like_ATP-bd"/>
</dbReference>
<keyword evidence="4" id="KW-0547">Nucleotide-binding</keyword>
<reference evidence="4" key="2">
    <citation type="journal article" date="2021" name="J Anim Sci Technol">
        <title>Complete genome sequence of Paenibacillus konkukensis sp. nov. SK3146 as a potential probiotic strain.</title>
        <authorList>
            <person name="Jung H.I."/>
            <person name="Park S."/>
            <person name="Niu K.M."/>
            <person name="Lee S.W."/>
            <person name="Kothari D."/>
            <person name="Yi K.J."/>
            <person name="Kim S.K."/>
        </authorList>
    </citation>
    <scope>NUCLEOTIDE SEQUENCE</scope>
    <source>
        <strain evidence="4">SK3146</strain>
    </source>
</reference>
<accession>A0ABY4RXP1</accession>
<reference evidence="4" key="1">
    <citation type="submission" date="2018-02" db="EMBL/GenBank/DDBJ databases">
        <authorList>
            <person name="Kim S.-K."/>
            <person name="Jung H.-I."/>
            <person name="Lee S.-W."/>
        </authorList>
    </citation>
    <scope>NUCLEOTIDE SEQUENCE</scope>
    <source>
        <strain evidence="4">SK3146</strain>
    </source>
</reference>
<name>A0ABY4RXP1_9BACL</name>
<dbReference type="Proteomes" id="UP001057134">
    <property type="component" value="Chromosome"/>
</dbReference>
<dbReference type="EMBL" id="CP027059">
    <property type="protein sequence ID" value="UQZ86441.1"/>
    <property type="molecule type" value="Genomic_DNA"/>
</dbReference>
<dbReference type="PANTHER" id="PTHR42798">
    <property type="entry name" value="LIPOPROTEIN-RELEASING SYSTEM ATP-BINDING PROTEIN LOLD"/>
    <property type="match status" value="1"/>
</dbReference>
<comment type="similarity">
    <text evidence="1">Belongs to the ABC transporter superfamily.</text>
</comment>
<proteinExistence type="inferred from homology"/>
<organism evidence="4 5">
    <name type="scientific">Paenibacillus konkukensis</name>
    <dbReference type="NCBI Taxonomy" id="2020716"/>
    <lineage>
        <taxon>Bacteria</taxon>
        <taxon>Bacillati</taxon>
        <taxon>Bacillota</taxon>
        <taxon>Bacilli</taxon>
        <taxon>Bacillales</taxon>
        <taxon>Paenibacillaceae</taxon>
        <taxon>Paenibacillus</taxon>
    </lineage>
</organism>
<dbReference type="PROSITE" id="PS50893">
    <property type="entry name" value="ABC_TRANSPORTER_2"/>
    <property type="match status" value="1"/>
</dbReference>
<keyword evidence="4" id="KW-0067">ATP-binding</keyword>
<evidence type="ECO:0000256" key="2">
    <source>
        <dbReference type="ARBA" id="ARBA00022448"/>
    </source>
</evidence>
<dbReference type="InterPro" id="IPR017871">
    <property type="entry name" value="ABC_transporter-like_CS"/>
</dbReference>
<evidence type="ECO:0000313" key="5">
    <source>
        <dbReference type="Proteomes" id="UP001057134"/>
    </source>
</evidence>
<gene>
    <name evidence="4" type="primary">lolD_3</name>
    <name evidence="4" type="ORF">SK3146_05734</name>
</gene>